<keyword evidence="8" id="KW-1185">Reference proteome</keyword>
<dbReference type="PANTHER" id="PTHR47998:SF74">
    <property type="entry name" value="TRANSCRIPTION FACTOR TT2"/>
    <property type="match status" value="1"/>
</dbReference>
<evidence type="ECO:0000256" key="3">
    <source>
        <dbReference type="ARBA" id="ARBA00023242"/>
    </source>
</evidence>
<feature type="region of interest" description="Disordered" evidence="4">
    <location>
        <begin position="96"/>
        <end position="120"/>
    </location>
</feature>
<reference evidence="7" key="1">
    <citation type="journal article" date="2023" name="Science">
        <title>Elucidation of the pathway for biosynthesis of saponin adjuvants from the soapbark tree.</title>
        <authorList>
            <person name="Reed J."/>
            <person name="Orme A."/>
            <person name="El-Demerdash A."/>
            <person name="Owen C."/>
            <person name="Martin L.B.B."/>
            <person name="Misra R.C."/>
            <person name="Kikuchi S."/>
            <person name="Rejzek M."/>
            <person name="Martin A.C."/>
            <person name="Harkess A."/>
            <person name="Leebens-Mack J."/>
            <person name="Louveau T."/>
            <person name="Stephenson M.J."/>
            <person name="Osbourn A."/>
        </authorList>
    </citation>
    <scope>NUCLEOTIDE SEQUENCE</scope>
    <source>
        <strain evidence="7">S10</strain>
    </source>
</reference>
<evidence type="ECO:0000259" key="5">
    <source>
        <dbReference type="PROSITE" id="PS50090"/>
    </source>
</evidence>
<dbReference type="Pfam" id="PF00249">
    <property type="entry name" value="Myb_DNA-binding"/>
    <property type="match status" value="1"/>
</dbReference>
<dbReference type="GO" id="GO:0030154">
    <property type="term" value="P:cell differentiation"/>
    <property type="evidence" value="ECO:0007669"/>
    <property type="project" value="TreeGrafter"/>
</dbReference>
<dbReference type="EMBL" id="JARAOO010000011">
    <property type="protein sequence ID" value="KAJ7951527.1"/>
    <property type="molecule type" value="Genomic_DNA"/>
</dbReference>
<dbReference type="PANTHER" id="PTHR47998">
    <property type="entry name" value="TRANSCRIPTION FACTOR MYB51-LIKE ISOFORM X1"/>
    <property type="match status" value="1"/>
</dbReference>
<protein>
    <submittedName>
        <fullName evidence="7">MYB transcription factor</fullName>
    </submittedName>
</protein>
<comment type="caution">
    <text evidence="7">The sequence shown here is derived from an EMBL/GenBank/DDBJ whole genome shotgun (WGS) entry which is preliminary data.</text>
</comment>
<organism evidence="7 8">
    <name type="scientific">Quillaja saponaria</name>
    <name type="common">Soap bark tree</name>
    <dbReference type="NCBI Taxonomy" id="32244"/>
    <lineage>
        <taxon>Eukaryota</taxon>
        <taxon>Viridiplantae</taxon>
        <taxon>Streptophyta</taxon>
        <taxon>Embryophyta</taxon>
        <taxon>Tracheophyta</taxon>
        <taxon>Spermatophyta</taxon>
        <taxon>Magnoliopsida</taxon>
        <taxon>eudicotyledons</taxon>
        <taxon>Gunneridae</taxon>
        <taxon>Pentapetalae</taxon>
        <taxon>rosids</taxon>
        <taxon>fabids</taxon>
        <taxon>Fabales</taxon>
        <taxon>Quillajaceae</taxon>
        <taxon>Quillaja</taxon>
    </lineage>
</organism>
<feature type="domain" description="HTH myb-type" evidence="6">
    <location>
        <begin position="35"/>
        <end position="89"/>
    </location>
</feature>
<dbReference type="AlphaFoldDB" id="A0AAD7L585"/>
<sequence>MVRGNWRNLPKRAVMHVGLKRCGKRCRLRWLKYLRPDIKRGNFTHDEDELIIRLHNLLGNRWSLIAGRLPGRIDNEIKNYWNTNLGKRFQQHNLNSSNLKENKKSNPKTQQPDRHPFKMGMNSSCVVQTKATRCTKVVISQKLKPMVAPSPISVDHVINDDDKPVEPESILSPFVSKEVDNNDLDLELDFKMGELDFFPDLLNMDFSQPASLENNIGLLSPKSDYIDDQIFLFSDYSLHGLDVQSFTNLTQSKFDWV</sequence>
<evidence type="ECO:0000256" key="1">
    <source>
        <dbReference type="ARBA" id="ARBA00004123"/>
    </source>
</evidence>
<keyword evidence="2" id="KW-0238">DNA-binding</keyword>
<evidence type="ECO:0000313" key="8">
    <source>
        <dbReference type="Proteomes" id="UP001163823"/>
    </source>
</evidence>
<dbReference type="CDD" id="cd00167">
    <property type="entry name" value="SANT"/>
    <property type="match status" value="1"/>
</dbReference>
<evidence type="ECO:0000256" key="2">
    <source>
        <dbReference type="ARBA" id="ARBA00023125"/>
    </source>
</evidence>
<accession>A0AAD7L585</accession>
<evidence type="ECO:0000259" key="6">
    <source>
        <dbReference type="PROSITE" id="PS51294"/>
    </source>
</evidence>
<dbReference type="Gene3D" id="1.10.10.60">
    <property type="entry name" value="Homeodomain-like"/>
    <property type="match status" value="2"/>
</dbReference>
<feature type="domain" description="Myb-like" evidence="5">
    <location>
        <begin position="35"/>
        <end position="85"/>
    </location>
</feature>
<dbReference type="PROSITE" id="PS51294">
    <property type="entry name" value="HTH_MYB"/>
    <property type="match status" value="1"/>
</dbReference>
<gene>
    <name evidence="7" type="ORF">O6P43_027560</name>
</gene>
<dbReference type="InterPro" id="IPR017930">
    <property type="entry name" value="Myb_dom"/>
</dbReference>
<dbReference type="GO" id="GO:0000976">
    <property type="term" value="F:transcription cis-regulatory region binding"/>
    <property type="evidence" value="ECO:0007669"/>
    <property type="project" value="TreeGrafter"/>
</dbReference>
<dbReference type="InterPro" id="IPR009057">
    <property type="entry name" value="Homeodomain-like_sf"/>
</dbReference>
<evidence type="ECO:0000313" key="7">
    <source>
        <dbReference type="EMBL" id="KAJ7951527.1"/>
    </source>
</evidence>
<keyword evidence="3" id="KW-0539">Nucleus</keyword>
<dbReference type="GO" id="GO:0006355">
    <property type="term" value="P:regulation of DNA-templated transcription"/>
    <property type="evidence" value="ECO:0007669"/>
    <property type="project" value="TreeGrafter"/>
</dbReference>
<dbReference type="InterPro" id="IPR015495">
    <property type="entry name" value="Myb_TF_plants"/>
</dbReference>
<evidence type="ECO:0000256" key="4">
    <source>
        <dbReference type="SAM" id="MobiDB-lite"/>
    </source>
</evidence>
<dbReference type="PROSITE" id="PS50090">
    <property type="entry name" value="MYB_LIKE"/>
    <property type="match status" value="2"/>
</dbReference>
<comment type="subcellular location">
    <subcellularLocation>
        <location evidence="1">Nucleus</location>
    </subcellularLocation>
</comment>
<dbReference type="Proteomes" id="UP001163823">
    <property type="component" value="Chromosome 11"/>
</dbReference>
<dbReference type="InterPro" id="IPR001005">
    <property type="entry name" value="SANT/Myb"/>
</dbReference>
<dbReference type="GO" id="GO:0005634">
    <property type="term" value="C:nucleus"/>
    <property type="evidence" value="ECO:0007669"/>
    <property type="project" value="UniProtKB-SubCell"/>
</dbReference>
<dbReference type="KEGG" id="qsa:O6P43_027560"/>
<dbReference type="SUPFAM" id="SSF46689">
    <property type="entry name" value="Homeodomain-like"/>
    <property type="match status" value="1"/>
</dbReference>
<name>A0AAD7L585_QUISA</name>
<proteinExistence type="predicted"/>
<dbReference type="SMART" id="SM00717">
    <property type="entry name" value="SANT"/>
    <property type="match status" value="1"/>
</dbReference>
<feature type="domain" description="Myb-like" evidence="5">
    <location>
        <begin position="1"/>
        <end position="34"/>
    </location>
</feature>